<dbReference type="InterPro" id="IPR037522">
    <property type="entry name" value="HD_GYP_dom"/>
</dbReference>
<dbReference type="Proteomes" id="UP000001299">
    <property type="component" value="Chromosome 1"/>
</dbReference>
<dbReference type="STRING" id="515622.bpr_I0565"/>
<dbReference type="HOGENOM" id="CLU_000445_92_1_9"/>
<accession>E0S0I5</accession>
<name>E0S0I5_BUTPB</name>
<dbReference type="NCBIfam" id="TIGR00277">
    <property type="entry name" value="HDIG"/>
    <property type="match status" value="1"/>
</dbReference>
<dbReference type="InterPro" id="IPR006675">
    <property type="entry name" value="HDIG_dom"/>
</dbReference>
<dbReference type="Gene3D" id="1.10.3210.10">
    <property type="entry name" value="Hypothetical protein af1432"/>
    <property type="match status" value="1"/>
</dbReference>
<keyword evidence="3" id="KW-1185">Reference proteome</keyword>
<reference evidence="2 3" key="1">
    <citation type="journal article" date="2010" name="PLoS ONE">
        <title>The glycobiome of the rumen bacterium Butyrivibrio proteoclasticus B316(T) highlights adaptation to a polysaccharide-rich environment.</title>
        <authorList>
            <person name="Kelly W.J."/>
            <person name="Leahy S.C."/>
            <person name="Altermann E."/>
            <person name="Yeoman C.J."/>
            <person name="Dunne J.C."/>
            <person name="Kong Z."/>
            <person name="Pacheco D.M."/>
            <person name="Li D."/>
            <person name="Noel S.J."/>
            <person name="Moon C.D."/>
            <person name="Cookson A.L."/>
            <person name="Attwood G.T."/>
        </authorList>
    </citation>
    <scope>NUCLEOTIDE SEQUENCE [LARGE SCALE GENOMIC DNA]</scope>
    <source>
        <strain evidence="3">ATCC 51982 / DSM 14932 / B316</strain>
    </source>
</reference>
<dbReference type="InterPro" id="IPR003607">
    <property type="entry name" value="HD/PDEase_dom"/>
</dbReference>
<evidence type="ECO:0000313" key="3">
    <source>
        <dbReference type="Proteomes" id="UP000001299"/>
    </source>
</evidence>
<evidence type="ECO:0000313" key="2">
    <source>
        <dbReference type="EMBL" id="ADL33310.1"/>
    </source>
</evidence>
<dbReference type="KEGG" id="bpb:bpr_I0565"/>
<dbReference type="PANTHER" id="PTHR43155:SF2">
    <property type="entry name" value="CYCLIC DI-GMP PHOSPHODIESTERASE PA4108"/>
    <property type="match status" value="1"/>
</dbReference>
<dbReference type="PANTHER" id="PTHR43155">
    <property type="entry name" value="CYCLIC DI-GMP PHOSPHODIESTERASE PA4108-RELATED"/>
    <property type="match status" value="1"/>
</dbReference>
<sequence length="359" mass="40485">MKKIFTKDLLPGMVLASKVVTENLNIILNKGAVLDEAAIAKLTFYSIYEVEVEDESIYSDPDDPEYVGLTSSERLRRSPEFKSFKHDFELCAHKFENAMKDIVAGNTAIDTDLLLAPVYSLLKKGKTTSDVFIMLNNLRDYDDATYTHCINVALSSNILAQWLRWSDEEIETVTLSGLFHDIGKICIPEEIVTKPGKLNPEELAIMRTHPQKGYDAIKTLDISVHVKNAALMHHERCDESGYPAKLTAPQIDKFAKIVAIADVYDAMTSARYYRKAMCPFIALQTLEDEGLQKYDAEMIICFLQNIVNTYLQSTVRLNTGEIGEIVFINKTFLAKPTIKISDDYIDLSKCPGVYIKELL</sequence>
<gene>
    <name evidence="2" type="ordered locus">bpr_I0565</name>
</gene>
<dbReference type="SUPFAM" id="SSF109604">
    <property type="entry name" value="HD-domain/PDEase-like"/>
    <property type="match status" value="1"/>
</dbReference>
<dbReference type="Pfam" id="PF13487">
    <property type="entry name" value="HD_5"/>
    <property type="match status" value="1"/>
</dbReference>
<dbReference type="EMBL" id="CP001810">
    <property type="protein sequence ID" value="ADL33310.1"/>
    <property type="molecule type" value="Genomic_DNA"/>
</dbReference>
<organism evidence="2 3">
    <name type="scientific">Butyrivibrio proteoclasticus (strain ATCC 51982 / DSM 14932 / B316)</name>
    <name type="common">Clostridium proteoclasticum</name>
    <dbReference type="NCBI Taxonomy" id="515622"/>
    <lineage>
        <taxon>Bacteria</taxon>
        <taxon>Bacillati</taxon>
        <taxon>Bacillota</taxon>
        <taxon>Clostridia</taxon>
        <taxon>Lachnospirales</taxon>
        <taxon>Lachnospiraceae</taxon>
        <taxon>Butyrivibrio</taxon>
    </lineage>
</organism>
<protein>
    <submittedName>
        <fullName evidence="2">HD-GYP domain-containing protein</fullName>
    </submittedName>
</protein>
<dbReference type="AlphaFoldDB" id="E0S0I5"/>
<feature type="domain" description="HD-GYP" evidence="1">
    <location>
        <begin position="123"/>
        <end position="318"/>
    </location>
</feature>
<dbReference type="eggNOG" id="COG2206">
    <property type="taxonomic scope" value="Bacteria"/>
</dbReference>
<dbReference type="SMART" id="SM00471">
    <property type="entry name" value="HDc"/>
    <property type="match status" value="1"/>
</dbReference>
<dbReference type="CDD" id="cd00077">
    <property type="entry name" value="HDc"/>
    <property type="match status" value="1"/>
</dbReference>
<dbReference type="RefSeq" id="WP_013279967.1">
    <property type="nucleotide sequence ID" value="NC_014387.1"/>
</dbReference>
<proteinExistence type="predicted"/>
<evidence type="ECO:0000259" key="1">
    <source>
        <dbReference type="PROSITE" id="PS51832"/>
    </source>
</evidence>
<dbReference type="PROSITE" id="PS51832">
    <property type="entry name" value="HD_GYP"/>
    <property type="match status" value="1"/>
</dbReference>